<dbReference type="EMBL" id="JAINUF010000012">
    <property type="protein sequence ID" value="KAJ8345799.1"/>
    <property type="molecule type" value="Genomic_DNA"/>
</dbReference>
<gene>
    <name evidence="1" type="ORF">SKAU_G00299920</name>
</gene>
<sequence>MQACSGTNPPMAIQACSGALAVRHSWDFNRDSMLINRDFKHLLTQTADRIQRASLRTSHLTGRARGEAPRDCARFVFAFPRMSSHLPVCCILFIS</sequence>
<reference evidence="1" key="1">
    <citation type="journal article" date="2023" name="Science">
        <title>Genome structures resolve the early diversification of teleost fishes.</title>
        <authorList>
            <person name="Parey E."/>
            <person name="Louis A."/>
            <person name="Montfort J."/>
            <person name="Bouchez O."/>
            <person name="Roques C."/>
            <person name="Iampietro C."/>
            <person name="Lluch J."/>
            <person name="Castinel A."/>
            <person name="Donnadieu C."/>
            <person name="Desvignes T."/>
            <person name="Floi Bucao C."/>
            <person name="Jouanno E."/>
            <person name="Wen M."/>
            <person name="Mejri S."/>
            <person name="Dirks R."/>
            <person name="Jansen H."/>
            <person name="Henkel C."/>
            <person name="Chen W.J."/>
            <person name="Zahm M."/>
            <person name="Cabau C."/>
            <person name="Klopp C."/>
            <person name="Thompson A.W."/>
            <person name="Robinson-Rechavi M."/>
            <person name="Braasch I."/>
            <person name="Lecointre G."/>
            <person name="Bobe J."/>
            <person name="Postlethwait J.H."/>
            <person name="Berthelot C."/>
            <person name="Roest Crollius H."/>
            <person name="Guiguen Y."/>
        </authorList>
    </citation>
    <scope>NUCLEOTIDE SEQUENCE</scope>
    <source>
        <strain evidence="1">WJC10195</strain>
    </source>
</reference>
<proteinExistence type="predicted"/>
<comment type="caution">
    <text evidence="1">The sequence shown here is derived from an EMBL/GenBank/DDBJ whole genome shotgun (WGS) entry which is preliminary data.</text>
</comment>
<accession>A0A9Q1EVJ0</accession>
<keyword evidence="2" id="KW-1185">Reference proteome</keyword>
<dbReference type="Proteomes" id="UP001152622">
    <property type="component" value="Chromosome 12"/>
</dbReference>
<evidence type="ECO:0000313" key="2">
    <source>
        <dbReference type="Proteomes" id="UP001152622"/>
    </source>
</evidence>
<name>A0A9Q1EVJ0_SYNKA</name>
<organism evidence="1 2">
    <name type="scientific">Synaphobranchus kaupii</name>
    <name type="common">Kaup's arrowtooth eel</name>
    <dbReference type="NCBI Taxonomy" id="118154"/>
    <lineage>
        <taxon>Eukaryota</taxon>
        <taxon>Metazoa</taxon>
        <taxon>Chordata</taxon>
        <taxon>Craniata</taxon>
        <taxon>Vertebrata</taxon>
        <taxon>Euteleostomi</taxon>
        <taxon>Actinopterygii</taxon>
        <taxon>Neopterygii</taxon>
        <taxon>Teleostei</taxon>
        <taxon>Anguilliformes</taxon>
        <taxon>Synaphobranchidae</taxon>
        <taxon>Synaphobranchus</taxon>
    </lineage>
</organism>
<dbReference type="AlphaFoldDB" id="A0A9Q1EVJ0"/>
<evidence type="ECO:0000313" key="1">
    <source>
        <dbReference type="EMBL" id="KAJ8345799.1"/>
    </source>
</evidence>
<protein>
    <submittedName>
        <fullName evidence="1">Uncharacterized protein</fullName>
    </submittedName>
</protein>